<keyword evidence="10" id="KW-1185">Reference proteome</keyword>
<dbReference type="RefSeq" id="XP_022238033.1">
    <property type="nucleotide sequence ID" value="XM_022382325.1"/>
</dbReference>
<evidence type="ECO:0000256" key="2">
    <source>
        <dbReference type="ARBA" id="ARBA00006459"/>
    </source>
</evidence>
<comment type="similarity">
    <text evidence="2">Belongs to the sodium:neurotransmitter symporter (SNF) (TC 2.A.22) family.</text>
</comment>
<feature type="compositionally biased region" description="Polar residues" evidence="8">
    <location>
        <begin position="20"/>
        <end position="40"/>
    </location>
</feature>
<feature type="transmembrane region" description="Helical" evidence="9">
    <location>
        <begin position="522"/>
        <end position="549"/>
    </location>
</feature>
<evidence type="ECO:0000313" key="13">
    <source>
        <dbReference type="RefSeq" id="XP_022238030.1"/>
    </source>
</evidence>
<comment type="subcellular location">
    <subcellularLocation>
        <location evidence="1">Membrane</location>
        <topology evidence="1">Multi-pass membrane protein</topology>
    </subcellularLocation>
</comment>
<keyword evidence="7 9" id="KW-0472">Membrane</keyword>
<evidence type="ECO:0000256" key="7">
    <source>
        <dbReference type="ARBA" id="ARBA00023136"/>
    </source>
</evidence>
<evidence type="ECO:0000313" key="17">
    <source>
        <dbReference type="RefSeq" id="XP_022238034.1"/>
    </source>
</evidence>
<feature type="transmembrane region" description="Helical" evidence="9">
    <location>
        <begin position="129"/>
        <end position="157"/>
    </location>
</feature>
<feature type="transmembrane region" description="Helical" evidence="9">
    <location>
        <begin position="595"/>
        <end position="621"/>
    </location>
</feature>
<dbReference type="Proteomes" id="UP000694941">
    <property type="component" value="Unplaced"/>
</dbReference>
<dbReference type="RefSeq" id="XP_022238028.1">
    <property type="nucleotide sequence ID" value="XM_022382320.1"/>
</dbReference>
<evidence type="ECO:0000313" key="16">
    <source>
        <dbReference type="RefSeq" id="XP_022238033.1"/>
    </source>
</evidence>
<evidence type="ECO:0000256" key="6">
    <source>
        <dbReference type="ARBA" id="ARBA00022989"/>
    </source>
</evidence>
<feature type="transmembrane region" description="Helical" evidence="9">
    <location>
        <begin position="177"/>
        <end position="200"/>
    </location>
</feature>
<dbReference type="RefSeq" id="XP_022238029.1">
    <property type="nucleotide sequence ID" value="XM_022382321.1"/>
</dbReference>
<organism evidence="10 15">
    <name type="scientific">Limulus polyphemus</name>
    <name type="common">Atlantic horseshoe crab</name>
    <dbReference type="NCBI Taxonomy" id="6850"/>
    <lineage>
        <taxon>Eukaryota</taxon>
        <taxon>Metazoa</taxon>
        <taxon>Ecdysozoa</taxon>
        <taxon>Arthropoda</taxon>
        <taxon>Chelicerata</taxon>
        <taxon>Merostomata</taxon>
        <taxon>Xiphosura</taxon>
        <taxon>Limulidae</taxon>
        <taxon>Limulus</taxon>
    </lineage>
</organism>
<evidence type="ECO:0000256" key="4">
    <source>
        <dbReference type="ARBA" id="ARBA00022692"/>
    </source>
</evidence>
<feature type="transmembrane region" description="Helical" evidence="9">
    <location>
        <begin position="371"/>
        <end position="394"/>
    </location>
</feature>
<feature type="transmembrane region" description="Helical" evidence="9">
    <location>
        <begin position="486"/>
        <end position="510"/>
    </location>
</feature>
<keyword evidence="3" id="KW-0813">Transport</keyword>
<evidence type="ECO:0000256" key="8">
    <source>
        <dbReference type="SAM" id="MobiDB-lite"/>
    </source>
</evidence>
<evidence type="ECO:0000256" key="9">
    <source>
        <dbReference type="SAM" id="Phobius"/>
    </source>
</evidence>
<feature type="transmembrane region" description="Helical" evidence="9">
    <location>
        <begin position="649"/>
        <end position="671"/>
    </location>
</feature>
<protein>
    <submittedName>
        <fullName evidence="11 12">Sodium- and chloride-dependent glycine transporter 1-like isoform X1</fullName>
    </submittedName>
</protein>
<evidence type="ECO:0000313" key="10">
    <source>
        <dbReference type="Proteomes" id="UP000694941"/>
    </source>
</evidence>
<evidence type="ECO:0000313" key="14">
    <source>
        <dbReference type="RefSeq" id="XP_022238031.1"/>
    </source>
</evidence>
<feature type="transmembrane region" description="Helical" evidence="9">
    <location>
        <begin position="267"/>
        <end position="286"/>
    </location>
</feature>
<dbReference type="RefSeq" id="XP_022238031.1">
    <property type="nucleotide sequence ID" value="XM_022382323.1"/>
</dbReference>
<evidence type="ECO:0000313" key="11">
    <source>
        <dbReference type="RefSeq" id="XP_022238028.1"/>
    </source>
</evidence>
<dbReference type="PROSITE" id="PS50267">
    <property type="entry name" value="NA_NEUROTRAN_SYMP_3"/>
    <property type="match status" value="1"/>
</dbReference>
<dbReference type="PANTHER" id="PTHR11616:SF323">
    <property type="entry name" value="SODIUM-DEPENDENT TRANSPORTER BEDRAGGLED"/>
    <property type="match status" value="1"/>
</dbReference>
<dbReference type="InterPro" id="IPR037272">
    <property type="entry name" value="SNS_sf"/>
</dbReference>
<gene>
    <name evidence="11 12 13 14 15 16 17" type="primary">LOC106478680</name>
</gene>
<name>A0ABM1S327_LIMPO</name>
<evidence type="ECO:0000256" key="1">
    <source>
        <dbReference type="ARBA" id="ARBA00004141"/>
    </source>
</evidence>
<proteinExistence type="inferred from homology"/>
<feature type="transmembrane region" description="Helical" evidence="9">
    <location>
        <begin position="292"/>
        <end position="309"/>
    </location>
</feature>
<dbReference type="InterPro" id="IPR000175">
    <property type="entry name" value="Na/ntran_symport"/>
</dbReference>
<feature type="region of interest" description="Disordered" evidence="8">
    <location>
        <begin position="1"/>
        <end position="40"/>
    </location>
</feature>
<dbReference type="Pfam" id="PF00209">
    <property type="entry name" value="SNF"/>
    <property type="match status" value="1"/>
</dbReference>
<feature type="transmembrane region" description="Helical" evidence="9">
    <location>
        <begin position="96"/>
        <end position="117"/>
    </location>
</feature>
<keyword evidence="5" id="KW-0769">Symport</keyword>
<feature type="transmembrane region" description="Helical" evidence="9">
    <location>
        <begin position="555"/>
        <end position="574"/>
    </location>
</feature>
<keyword evidence="4 9" id="KW-0812">Transmembrane</keyword>
<accession>A0ABM1S327</accession>
<dbReference type="GeneID" id="106478680"/>
<evidence type="ECO:0000313" key="15">
    <source>
        <dbReference type="RefSeq" id="XP_022238032.1"/>
    </source>
</evidence>
<evidence type="ECO:0000256" key="3">
    <source>
        <dbReference type="ARBA" id="ARBA00022448"/>
    </source>
</evidence>
<evidence type="ECO:0000313" key="12">
    <source>
        <dbReference type="RefSeq" id="XP_022238029.1"/>
    </source>
</evidence>
<dbReference type="SUPFAM" id="SSF161070">
    <property type="entry name" value="SNF-like"/>
    <property type="match status" value="1"/>
</dbReference>
<evidence type="ECO:0000256" key="5">
    <source>
        <dbReference type="ARBA" id="ARBA00022847"/>
    </source>
</evidence>
<dbReference type="RefSeq" id="XP_022238032.1">
    <property type="nucleotide sequence ID" value="XM_022382324.1"/>
</dbReference>
<dbReference type="PANTHER" id="PTHR11616">
    <property type="entry name" value="SODIUM/CHLORIDE DEPENDENT TRANSPORTER"/>
    <property type="match status" value="1"/>
</dbReference>
<reference evidence="11 12" key="1">
    <citation type="submission" date="2025-05" db="UniProtKB">
        <authorList>
            <consortium name="RefSeq"/>
        </authorList>
    </citation>
    <scope>IDENTIFICATION</scope>
    <source>
        <tissue evidence="11 12">Muscle</tissue>
    </source>
</reference>
<dbReference type="RefSeq" id="XP_022238034.1">
    <property type="nucleotide sequence ID" value="XM_022382326.1"/>
</dbReference>
<keyword evidence="6 9" id="KW-1133">Transmembrane helix</keyword>
<sequence length="790" mass="87930">MSNLDEDGASPSVPGEMSSEIRTSETTQDISPPPSYTETTNFTITSEQNSETRISNGYEQPLESNVVSTANENIQEGALTTTLRTDSDNVRPSRGLWPYDSCVIFACFSCVVGIYNISRFAVLVHVYKACFFVEFIILSCVFGFPFLYLQMALGQYIGSGLTDMWYITPAFKGVGLAMLYLYVLLGVYTSVPISWLFLYFKDSFITTRDTYKWGQCNPKFGLRSCLESRNLSTDAYLGWSVPNYFHGRILGRRPGAHHHREEFNFEITFNLAVIWLLVFIILSRGIRLYGKLTYVIVVVPLSSLLIMSVRMMEVWGNALTELFDVQWKTVLIDSSSWFLAAREVFLTWVLYGGVVLQLCSHNKATSNITRNMAIVGIGGTLTLILSSFFSVCIMKSISARNMTYVPSSYEIEQTIKCLQPSSCSSISGMNSTPINLVIGEKFPSSSGLSVTSGYQVLRLATEIFPSALAVQGVNVISSFWPICFYFMMIIFGLAQITVIWITVVESIIAIKPNILLGWQTVITLTSCTAGFLLGLPMTSTIGIFVLYFMDFCVGSLWWISILYMVMLIAILFIRGRPYGTDQLVTVIARSQSNQIWLLPILTFQWNVVLPVSFMVLSISFLQSGNSSSMWADYAEEYPFWAPWVKKLSMLIQVLPLISVVGVAIFQGFLYLKPSSTQAFHERIQSLCFPAFASANITSGVIGDGANRTSTIGVINTAYEEDPPPKYTPPPSYSSATARMMVHFLNRRHSVMDLATGQSTSLADSPNIASVELVSYEPQPENSVSVVPKCN</sequence>
<dbReference type="RefSeq" id="XP_022238030.1">
    <property type="nucleotide sequence ID" value="XM_022382322.1"/>
</dbReference>
<dbReference type="PRINTS" id="PR00176">
    <property type="entry name" value="NANEUSMPORT"/>
</dbReference>